<reference evidence="1" key="2">
    <citation type="journal article" date="2015" name="Fish Shellfish Immunol.">
        <title>Early steps in the European eel (Anguilla anguilla)-Vibrio vulnificus interaction in the gills: Role of the RtxA13 toxin.</title>
        <authorList>
            <person name="Callol A."/>
            <person name="Pajuelo D."/>
            <person name="Ebbesson L."/>
            <person name="Teles M."/>
            <person name="MacKenzie S."/>
            <person name="Amaro C."/>
        </authorList>
    </citation>
    <scope>NUCLEOTIDE SEQUENCE</scope>
</reference>
<reference evidence="1" key="1">
    <citation type="submission" date="2014-11" db="EMBL/GenBank/DDBJ databases">
        <authorList>
            <person name="Amaro Gonzalez C."/>
        </authorList>
    </citation>
    <scope>NUCLEOTIDE SEQUENCE</scope>
</reference>
<protein>
    <submittedName>
        <fullName evidence="1">Uncharacterized protein</fullName>
    </submittedName>
</protein>
<dbReference type="EMBL" id="GBXM01078883">
    <property type="protein sequence ID" value="JAH29694.1"/>
    <property type="molecule type" value="Transcribed_RNA"/>
</dbReference>
<name>A0A0E9RKQ6_ANGAN</name>
<sequence>MDSTIHLPITRWEVDLPISPSADLWQQICTNTFTMTNNTNLQLIQFITYYSTRDV</sequence>
<evidence type="ECO:0000313" key="1">
    <source>
        <dbReference type="EMBL" id="JAH29694.1"/>
    </source>
</evidence>
<dbReference type="AlphaFoldDB" id="A0A0E9RKQ6"/>
<accession>A0A0E9RKQ6</accession>
<organism evidence="1">
    <name type="scientific">Anguilla anguilla</name>
    <name type="common">European freshwater eel</name>
    <name type="synonym">Muraena anguilla</name>
    <dbReference type="NCBI Taxonomy" id="7936"/>
    <lineage>
        <taxon>Eukaryota</taxon>
        <taxon>Metazoa</taxon>
        <taxon>Chordata</taxon>
        <taxon>Craniata</taxon>
        <taxon>Vertebrata</taxon>
        <taxon>Euteleostomi</taxon>
        <taxon>Actinopterygii</taxon>
        <taxon>Neopterygii</taxon>
        <taxon>Teleostei</taxon>
        <taxon>Anguilliformes</taxon>
        <taxon>Anguillidae</taxon>
        <taxon>Anguilla</taxon>
    </lineage>
</organism>
<proteinExistence type="predicted"/>